<dbReference type="EMBL" id="FQXV01000001">
    <property type="protein sequence ID" value="SHH50181.1"/>
    <property type="molecule type" value="Genomic_DNA"/>
</dbReference>
<dbReference type="CDD" id="cd08646">
    <property type="entry name" value="FMT_core_Met-tRNA-FMT_N"/>
    <property type="match status" value="1"/>
</dbReference>
<dbReference type="InterPro" id="IPR037022">
    <property type="entry name" value="Formyl_trans_C_sf"/>
</dbReference>
<dbReference type="PANTHER" id="PTHR11138">
    <property type="entry name" value="METHIONYL-TRNA FORMYLTRANSFERASE"/>
    <property type="match status" value="1"/>
</dbReference>
<dbReference type="EC" id="2.1.2.9" evidence="3 8"/>
<evidence type="ECO:0000259" key="10">
    <source>
        <dbReference type="Pfam" id="PF02911"/>
    </source>
</evidence>
<evidence type="ECO:0000256" key="6">
    <source>
        <dbReference type="ARBA" id="ARBA00022917"/>
    </source>
</evidence>
<evidence type="ECO:0000256" key="4">
    <source>
        <dbReference type="ARBA" id="ARBA00016014"/>
    </source>
</evidence>
<reference evidence="11 12" key="1">
    <citation type="submission" date="2016-11" db="EMBL/GenBank/DDBJ databases">
        <authorList>
            <person name="Jaros S."/>
            <person name="Januszkiewicz K."/>
            <person name="Wedrychowicz H."/>
        </authorList>
    </citation>
    <scope>NUCLEOTIDE SEQUENCE [LARGE SCALE GENOMIC DNA]</scope>
    <source>
        <strain evidence="11 12">DSM 10068</strain>
    </source>
</reference>
<feature type="binding site" evidence="8">
    <location>
        <begin position="109"/>
        <end position="112"/>
    </location>
    <ligand>
        <name>(6S)-5,6,7,8-tetrahydrofolate</name>
        <dbReference type="ChEBI" id="CHEBI:57453"/>
    </ligand>
</feature>
<feature type="domain" description="Formyl transferase N-terminal" evidence="9">
    <location>
        <begin position="1"/>
        <end position="179"/>
    </location>
</feature>
<dbReference type="SUPFAM" id="SSF53328">
    <property type="entry name" value="Formyltransferase"/>
    <property type="match status" value="1"/>
</dbReference>
<evidence type="ECO:0000256" key="5">
    <source>
        <dbReference type="ARBA" id="ARBA00022679"/>
    </source>
</evidence>
<evidence type="ECO:0000256" key="3">
    <source>
        <dbReference type="ARBA" id="ARBA00012261"/>
    </source>
</evidence>
<dbReference type="Pfam" id="PF02911">
    <property type="entry name" value="Formyl_trans_C"/>
    <property type="match status" value="1"/>
</dbReference>
<dbReference type="CDD" id="cd08704">
    <property type="entry name" value="Met_tRNA_FMT_C"/>
    <property type="match status" value="1"/>
</dbReference>
<evidence type="ECO:0000259" key="9">
    <source>
        <dbReference type="Pfam" id="PF00551"/>
    </source>
</evidence>
<dbReference type="OrthoDB" id="9802815at2"/>
<dbReference type="STRING" id="1123282.SAMN02745823_00095"/>
<dbReference type="InterPro" id="IPR036477">
    <property type="entry name" value="Formyl_transf_N_sf"/>
</dbReference>
<keyword evidence="5 8" id="KW-0808">Transferase</keyword>
<dbReference type="InterPro" id="IPR002376">
    <property type="entry name" value="Formyl_transf_N"/>
</dbReference>
<dbReference type="RefSeq" id="WP_073075685.1">
    <property type="nucleotide sequence ID" value="NZ_FQXV01000001.1"/>
</dbReference>
<dbReference type="SUPFAM" id="SSF50486">
    <property type="entry name" value="FMT C-terminal domain-like"/>
    <property type="match status" value="1"/>
</dbReference>
<feature type="domain" description="Formyl transferase C-terminal" evidence="10">
    <location>
        <begin position="204"/>
        <end position="300"/>
    </location>
</feature>
<comment type="similarity">
    <text evidence="2 8">Belongs to the Fmt family.</text>
</comment>
<dbReference type="Gene3D" id="3.10.25.10">
    <property type="entry name" value="Formyl transferase, C-terminal domain"/>
    <property type="match status" value="1"/>
</dbReference>
<keyword evidence="12" id="KW-1185">Reference proteome</keyword>
<evidence type="ECO:0000256" key="1">
    <source>
        <dbReference type="ARBA" id="ARBA00002606"/>
    </source>
</evidence>
<dbReference type="Pfam" id="PF00551">
    <property type="entry name" value="Formyl_trans_N"/>
    <property type="match status" value="1"/>
</dbReference>
<dbReference type="InterPro" id="IPR011034">
    <property type="entry name" value="Formyl_transferase-like_C_sf"/>
</dbReference>
<organism evidence="11 12">
    <name type="scientific">Sporobacter termitidis DSM 10068</name>
    <dbReference type="NCBI Taxonomy" id="1123282"/>
    <lineage>
        <taxon>Bacteria</taxon>
        <taxon>Bacillati</taxon>
        <taxon>Bacillota</taxon>
        <taxon>Clostridia</taxon>
        <taxon>Eubacteriales</taxon>
        <taxon>Oscillospiraceae</taxon>
        <taxon>Sporobacter</taxon>
    </lineage>
</organism>
<dbReference type="FunFam" id="3.40.50.12230:FF:000001">
    <property type="entry name" value="Methionyl-tRNA formyltransferase"/>
    <property type="match status" value="1"/>
</dbReference>
<sequence>MRIVFMGTPGFAAVSLRRLYEDGHDILAVFTQPDKPQGRGMKLACCPVKELALAHGTPVLQPTTLRDGETLYLLHALRPDVIAVVAYGRLLPEEILRLPPYGCINIHGSILPKYRGAAPIQRAVLNGETETGVTSMYMAPEMDAGDIIMIKKTPIGDDETSGELFERLSVLGAELLSETVAALENGTAARTKQNDGEATFAPPLTKELAPLDWTKRAREITAQVRGLNPWPVATACIGGAAFKVFKARGRECPSGKAPGTVISAEADGIEIACADGTVTILELQAPGGKRMAAADYLRGHPICP</sequence>
<dbReference type="PANTHER" id="PTHR11138:SF5">
    <property type="entry name" value="METHIONYL-TRNA FORMYLTRANSFERASE, MITOCHONDRIAL"/>
    <property type="match status" value="1"/>
</dbReference>
<accession>A0A1M5THP0</accession>
<comment type="catalytic activity">
    <reaction evidence="7 8">
        <text>L-methionyl-tRNA(fMet) + (6R)-10-formyltetrahydrofolate = N-formyl-L-methionyl-tRNA(fMet) + (6S)-5,6,7,8-tetrahydrofolate + H(+)</text>
        <dbReference type="Rhea" id="RHEA:24380"/>
        <dbReference type="Rhea" id="RHEA-COMP:9952"/>
        <dbReference type="Rhea" id="RHEA-COMP:9953"/>
        <dbReference type="ChEBI" id="CHEBI:15378"/>
        <dbReference type="ChEBI" id="CHEBI:57453"/>
        <dbReference type="ChEBI" id="CHEBI:78530"/>
        <dbReference type="ChEBI" id="CHEBI:78844"/>
        <dbReference type="ChEBI" id="CHEBI:195366"/>
        <dbReference type="EC" id="2.1.2.9"/>
    </reaction>
</comment>
<dbReference type="HAMAP" id="MF_00182">
    <property type="entry name" value="Formyl_trans"/>
    <property type="match status" value="1"/>
</dbReference>
<proteinExistence type="inferred from homology"/>
<evidence type="ECO:0000313" key="11">
    <source>
        <dbReference type="EMBL" id="SHH50181.1"/>
    </source>
</evidence>
<evidence type="ECO:0000256" key="7">
    <source>
        <dbReference type="ARBA" id="ARBA00048558"/>
    </source>
</evidence>
<evidence type="ECO:0000256" key="2">
    <source>
        <dbReference type="ARBA" id="ARBA00010699"/>
    </source>
</evidence>
<evidence type="ECO:0000256" key="8">
    <source>
        <dbReference type="HAMAP-Rule" id="MF_00182"/>
    </source>
</evidence>
<comment type="function">
    <text evidence="1 8">Attaches a formyl group to the free amino group of methionyl-tRNA(fMet). The formyl group appears to play a dual role in the initiator identity of N-formylmethionyl-tRNA by promoting its recognition by IF2 and preventing the misappropriation of this tRNA by the elongation apparatus.</text>
</comment>
<evidence type="ECO:0000313" key="12">
    <source>
        <dbReference type="Proteomes" id="UP000183995"/>
    </source>
</evidence>
<keyword evidence="6 8" id="KW-0648">Protein biosynthesis</keyword>
<dbReference type="GO" id="GO:0004479">
    <property type="term" value="F:methionyl-tRNA formyltransferase activity"/>
    <property type="evidence" value="ECO:0007669"/>
    <property type="project" value="UniProtKB-UniRule"/>
</dbReference>
<dbReference type="InterPro" id="IPR005793">
    <property type="entry name" value="Formyl_trans_C"/>
</dbReference>
<dbReference type="InterPro" id="IPR005794">
    <property type="entry name" value="Fmt"/>
</dbReference>
<dbReference type="InterPro" id="IPR044135">
    <property type="entry name" value="Met-tRNA-FMT_C"/>
</dbReference>
<gene>
    <name evidence="8" type="primary">fmt</name>
    <name evidence="11" type="ORF">SAMN02745823_00095</name>
</gene>
<dbReference type="Proteomes" id="UP000183995">
    <property type="component" value="Unassembled WGS sequence"/>
</dbReference>
<name>A0A1M5THP0_9FIRM</name>
<dbReference type="InterPro" id="IPR041711">
    <property type="entry name" value="Met-tRNA-FMT_N"/>
</dbReference>
<dbReference type="NCBIfam" id="TIGR00460">
    <property type="entry name" value="fmt"/>
    <property type="match status" value="1"/>
</dbReference>
<protein>
    <recommendedName>
        <fullName evidence="4 8">Methionyl-tRNA formyltransferase</fullName>
        <ecNumber evidence="3 8">2.1.2.9</ecNumber>
    </recommendedName>
</protein>
<dbReference type="Gene3D" id="3.40.50.170">
    <property type="entry name" value="Formyl transferase, N-terminal domain"/>
    <property type="match status" value="1"/>
</dbReference>
<dbReference type="GO" id="GO:0005829">
    <property type="term" value="C:cytosol"/>
    <property type="evidence" value="ECO:0007669"/>
    <property type="project" value="TreeGrafter"/>
</dbReference>
<dbReference type="AlphaFoldDB" id="A0A1M5THP0"/>